<evidence type="ECO:0000313" key="2">
    <source>
        <dbReference type="Proteomes" id="UP000238916"/>
    </source>
</evidence>
<accession>A0A2U3LS51</accession>
<dbReference type="Proteomes" id="UP000238916">
    <property type="component" value="Unassembled WGS sequence"/>
</dbReference>
<reference evidence="2" key="1">
    <citation type="submission" date="2018-02" db="EMBL/GenBank/DDBJ databases">
        <authorList>
            <person name="Hausmann B."/>
        </authorList>
    </citation>
    <scope>NUCLEOTIDE SEQUENCE [LARGE SCALE GENOMIC DNA]</scope>
    <source>
        <strain evidence="2">Peat soil MAG SbF1</strain>
    </source>
</reference>
<dbReference type="AlphaFoldDB" id="A0A2U3LS51"/>
<evidence type="ECO:0000313" key="1">
    <source>
        <dbReference type="EMBL" id="SPF54682.1"/>
    </source>
</evidence>
<proteinExistence type="predicted"/>
<organism evidence="1 2">
    <name type="scientific">Candidatus Desulfosporosinus infrequens</name>
    <dbReference type="NCBI Taxonomy" id="2043169"/>
    <lineage>
        <taxon>Bacteria</taxon>
        <taxon>Bacillati</taxon>
        <taxon>Bacillota</taxon>
        <taxon>Clostridia</taxon>
        <taxon>Eubacteriales</taxon>
        <taxon>Desulfitobacteriaceae</taxon>
        <taxon>Desulfosporosinus</taxon>
    </lineage>
</organism>
<sequence>MISNCLIIYNVFALTRVLHDYTQVRKSFNEEVLYDLSPYRWLCSNGTETAI</sequence>
<protein>
    <submittedName>
        <fullName evidence="1">Uncharacterized protein</fullName>
    </submittedName>
</protein>
<gene>
    <name evidence="1" type="ORF">SBF1_790001</name>
</gene>
<name>A0A2U3LS51_9FIRM</name>
<dbReference type="EMBL" id="OMOF01000767">
    <property type="protein sequence ID" value="SPF54682.1"/>
    <property type="molecule type" value="Genomic_DNA"/>
</dbReference>